<evidence type="ECO:0008006" key="6">
    <source>
        <dbReference type="Google" id="ProtNLM"/>
    </source>
</evidence>
<dbReference type="RefSeq" id="WP_051499675.1">
    <property type="nucleotide sequence ID" value="NZ_CP076607.1"/>
</dbReference>
<dbReference type="EMBL" id="CP076607">
    <property type="protein sequence ID" value="QWU14686.1"/>
    <property type="molecule type" value="Genomic_DNA"/>
</dbReference>
<keyword evidence="5" id="KW-1185">Reference proteome</keyword>
<sequence>MKKIRLAGILMLIHGSLDFSAFFMLYLPLEDVERRISFALPLFQENMRLMLMMSSIVGLCRIIGAIGVLINRKWGWVLSLINCTVTIVLMFAMLPAGVLNGLLTCSALVLLLIGRYGAEKIELTLIK</sequence>
<gene>
    <name evidence="2" type="ORF">KP014_22590</name>
    <name evidence="3" type="ORF">SAMN04487895_106161</name>
</gene>
<dbReference type="Proteomes" id="UP000198809">
    <property type="component" value="Unassembled WGS sequence"/>
</dbReference>
<keyword evidence="1" id="KW-0812">Transmembrane</keyword>
<evidence type="ECO:0000313" key="3">
    <source>
        <dbReference type="EMBL" id="SEO27245.1"/>
    </source>
</evidence>
<dbReference type="STRING" id="1333845.SAMN04487895_106161"/>
<dbReference type="EMBL" id="FODH01000006">
    <property type="protein sequence ID" value="SEO27245.1"/>
    <property type="molecule type" value="Genomic_DNA"/>
</dbReference>
<feature type="transmembrane region" description="Helical" evidence="1">
    <location>
        <begin position="7"/>
        <end position="29"/>
    </location>
</feature>
<name>A0A1H8NCB9_9BACL</name>
<evidence type="ECO:0000313" key="2">
    <source>
        <dbReference type="EMBL" id="QWU14686.1"/>
    </source>
</evidence>
<accession>A0A1H8NCB9</accession>
<feature type="transmembrane region" description="Helical" evidence="1">
    <location>
        <begin position="49"/>
        <end position="69"/>
    </location>
</feature>
<evidence type="ECO:0000256" key="1">
    <source>
        <dbReference type="SAM" id="Phobius"/>
    </source>
</evidence>
<evidence type="ECO:0000313" key="4">
    <source>
        <dbReference type="Proteomes" id="UP000198809"/>
    </source>
</evidence>
<dbReference type="Proteomes" id="UP000683429">
    <property type="component" value="Chromosome"/>
</dbReference>
<reference evidence="3 4" key="1">
    <citation type="submission" date="2016-10" db="EMBL/GenBank/DDBJ databases">
        <authorList>
            <person name="de Groot N.N."/>
        </authorList>
    </citation>
    <scope>NUCLEOTIDE SEQUENCE [LARGE SCALE GENOMIC DNA]</scope>
    <source>
        <strain evidence="3 4">CGMCC 1.10238</strain>
    </source>
</reference>
<keyword evidence="1" id="KW-1133">Transmembrane helix</keyword>
<evidence type="ECO:0000313" key="5">
    <source>
        <dbReference type="Proteomes" id="UP000683429"/>
    </source>
</evidence>
<dbReference type="OrthoDB" id="2048336at2"/>
<dbReference type="AlphaFoldDB" id="A0A1H8NCB9"/>
<feature type="transmembrane region" description="Helical" evidence="1">
    <location>
        <begin position="76"/>
        <end position="94"/>
    </location>
</feature>
<organism evidence="3 4">
    <name type="scientific">Paenibacillus sophorae</name>
    <dbReference type="NCBI Taxonomy" id="1333845"/>
    <lineage>
        <taxon>Bacteria</taxon>
        <taxon>Bacillati</taxon>
        <taxon>Bacillota</taxon>
        <taxon>Bacilli</taxon>
        <taxon>Bacillales</taxon>
        <taxon>Paenibacillaceae</taxon>
        <taxon>Paenibacillus</taxon>
    </lineage>
</organism>
<keyword evidence="1" id="KW-0472">Membrane</keyword>
<reference evidence="2 5" key="2">
    <citation type="submission" date="2021-06" db="EMBL/GenBank/DDBJ databases">
        <title>Whole genome sequence of Paenibacillus sophorae DSM23020 for comparative genomics.</title>
        <authorList>
            <person name="Kim M.-J."/>
            <person name="Lee G."/>
            <person name="Shin J.-H."/>
        </authorList>
    </citation>
    <scope>NUCLEOTIDE SEQUENCE [LARGE SCALE GENOMIC DNA]</scope>
    <source>
        <strain evidence="2 5">DSM 23020</strain>
    </source>
</reference>
<protein>
    <recommendedName>
        <fullName evidence="6">DoxX-like family protein</fullName>
    </recommendedName>
</protein>
<proteinExistence type="predicted"/>